<dbReference type="AlphaFoldDB" id="A0A2T0TLA5"/>
<dbReference type="Proteomes" id="UP000239494">
    <property type="component" value="Unassembled WGS sequence"/>
</dbReference>
<name>A0A2T0TLA5_9PSEU</name>
<keyword evidence="1" id="KW-0472">Membrane</keyword>
<keyword evidence="1" id="KW-1133">Transmembrane helix</keyword>
<feature type="transmembrane region" description="Helical" evidence="1">
    <location>
        <begin position="75"/>
        <end position="94"/>
    </location>
</feature>
<accession>A0A2T0TLA5</accession>
<dbReference type="EMBL" id="PVTF01000001">
    <property type="protein sequence ID" value="PRY46439.1"/>
    <property type="molecule type" value="Genomic_DNA"/>
</dbReference>
<keyword evidence="3" id="KW-1185">Reference proteome</keyword>
<reference evidence="2 3" key="1">
    <citation type="submission" date="2018-03" db="EMBL/GenBank/DDBJ databases">
        <title>Genomic Encyclopedia of Archaeal and Bacterial Type Strains, Phase II (KMG-II): from individual species to whole genera.</title>
        <authorList>
            <person name="Goeker M."/>
        </authorList>
    </citation>
    <scope>NUCLEOTIDE SEQUENCE [LARGE SCALE GENOMIC DNA]</scope>
    <source>
        <strain evidence="2 3">DSM 44720</strain>
    </source>
</reference>
<proteinExistence type="predicted"/>
<dbReference type="RefSeq" id="WP_106185460.1">
    <property type="nucleotide sequence ID" value="NZ_PVTF01000001.1"/>
</dbReference>
<evidence type="ECO:0000256" key="1">
    <source>
        <dbReference type="SAM" id="Phobius"/>
    </source>
</evidence>
<feature type="transmembrane region" description="Helical" evidence="1">
    <location>
        <begin position="100"/>
        <end position="118"/>
    </location>
</feature>
<evidence type="ECO:0000313" key="2">
    <source>
        <dbReference type="EMBL" id="PRY46439.1"/>
    </source>
</evidence>
<comment type="caution">
    <text evidence="2">The sequence shown here is derived from an EMBL/GenBank/DDBJ whole genome shotgun (WGS) entry which is preliminary data.</text>
</comment>
<organism evidence="2 3">
    <name type="scientific">Umezawaea tangerina</name>
    <dbReference type="NCBI Taxonomy" id="84725"/>
    <lineage>
        <taxon>Bacteria</taxon>
        <taxon>Bacillati</taxon>
        <taxon>Actinomycetota</taxon>
        <taxon>Actinomycetes</taxon>
        <taxon>Pseudonocardiales</taxon>
        <taxon>Pseudonocardiaceae</taxon>
        <taxon>Umezawaea</taxon>
    </lineage>
</organism>
<dbReference type="OrthoDB" id="3696560at2"/>
<keyword evidence="1" id="KW-0812">Transmembrane</keyword>
<sequence>MDGRRILIGAGTGAVLGALWWGARELIASGAVCSTDDFDCLGVGVISMPVAVVLGGLLAWLAFRALDLTRPAPAAVIGVLLAAVFLVLTVWVAIPAGTIVTAALGFAIGAAVTGTHSVQKTAARD</sequence>
<feature type="transmembrane region" description="Helical" evidence="1">
    <location>
        <begin position="7"/>
        <end position="23"/>
    </location>
</feature>
<evidence type="ECO:0000313" key="3">
    <source>
        <dbReference type="Proteomes" id="UP000239494"/>
    </source>
</evidence>
<protein>
    <submittedName>
        <fullName evidence="2">Uncharacterized protein</fullName>
    </submittedName>
</protein>
<gene>
    <name evidence="2" type="ORF">CLV43_101715</name>
</gene>
<feature type="transmembrane region" description="Helical" evidence="1">
    <location>
        <begin position="43"/>
        <end position="63"/>
    </location>
</feature>